<evidence type="ECO:0000256" key="2">
    <source>
        <dbReference type="ARBA" id="ARBA00022729"/>
    </source>
</evidence>
<comment type="caution">
    <text evidence="8">The sequence shown here is derived from an EMBL/GenBank/DDBJ whole genome shotgun (WGS) entry which is preliminary data.</text>
</comment>
<proteinExistence type="predicted"/>
<dbReference type="Proteomes" id="UP000692954">
    <property type="component" value="Unassembled WGS sequence"/>
</dbReference>
<dbReference type="GO" id="GO:0003993">
    <property type="term" value="F:acid phosphatase activity"/>
    <property type="evidence" value="ECO:0007669"/>
    <property type="project" value="UniProtKB-EC"/>
</dbReference>
<reference evidence="8" key="1">
    <citation type="submission" date="2021-01" db="EMBL/GenBank/DDBJ databases">
        <authorList>
            <consortium name="Genoscope - CEA"/>
            <person name="William W."/>
        </authorList>
    </citation>
    <scope>NUCLEOTIDE SEQUENCE</scope>
</reference>
<dbReference type="CDD" id="cd07061">
    <property type="entry name" value="HP_HAP_like"/>
    <property type="match status" value="1"/>
</dbReference>
<dbReference type="EMBL" id="CAJJDN010000060">
    <property type="protein sequence ID" value="CAD8093055.1"/>
    <property type="molecule type" value="Genomic_DNA"/>
</dbReference>
<keyword evidence="5" id="KW-0325">Glycoprotein</keyword>
<evidence type="ECO:0000256" key="1">
    <source>
        <dbReference type="ARBA" id="ARBA00000032"/>
    </source>
</evidence>
<keyword evidence="2 7" id="KW-0732">Signal</keyword>
<dbReference type="AlphaFoldDB" id="A0A8S1NU58"/>
<dbReference type="InterPro" id="IPR033379">
    <property type="entry name" value="Acid_Pase_AS"/>
</dbReference>
<dbReference type="Pfam" id="PF00328">
    <property type="entry name" value="His_Phos_2"/>
    <property type="match status" value="1"/>
</dbReference>
<organism evidence="8 9">
    <name type="scientific">Paramecium sonneborni</name>
    <dbReference type="NCBI Taxonomy" id="65129"/>
    <lineage>
        <taxon>Eukaryota</taxon>
        <taxon>Sar</taxon>
        <taxon>Alveolata</taxon>
        <taxon>Ciliophora</taxon>
        <taxon>Intramacronucleata</taxon>
        <taxon>Oligohymenophorea</taxon>
        <taxon>Peniculida</taxon>
        <taxon>Parameciidae</taxon>
        <taxon>Paramecium</taxon>
    </lineage>
</organism>
<dbReference type="InterPro" id="IPR000560">
    <property type="entry name" value="His_Pase_clade-2"/>
</dbReference>
<keyword evidence="6" id="KW-1133">Transmembrane helix</keyword>
<keyword evidence="6" id="KW-0812">Transmembrane</keyword>
<evidence type="ECO:0000256" key="4">
    <source>
        <dbReference type="ARBA" id="ARBA00023157"/>
    </source>
</evidence>
<dbReference type="PANTHER" id="PTHR11567">
    <property type="entry name" value="ACID PHOSPHATASE-RELATED"/>
    <property type="match status" value="1"/>
</dbReference>
<evidence type="ECO:0000256" key="6">
    <source>
        <dbReference type="SAM" id="Phobius"/>
    </source>
</evidence>
<feature type="signal peptide" evidence="7">
    <location>
        <begin position="1"/>
        <end position="17"/>
    </location>
</feature>
<keyword evidence="4" id="KW-1015">Disulfide bond</keyword>
<protein>
    <recommendedName>
        <fullName evidence="10">Histidine phosphatase family (Branch 2) protein</fullName>
    </recommendedName>
</protein>
<dbReference type="PROSITE" id="PS00616">
    <property type="entry name" value="HIS_ACID_PHOSPHAT_1"/>
    <property type="match status" value="1"/>
</dbReference>
<evidence type="ECO:0008006" key="10">
    <source>
        <dbReference type="Google" id="ProtNLM"/>
    </source>
</evidence>
<evidence type="ECO:0000256" key="3">
    <source>
        <dbReference type="ARBA" id="ARBA00022801"/>
    </source>
</evidence>
<dbReference type="InterPro" id="IPR050645">
    <property type="entry name" value="Histidine_acid_phosphatase"/>
</dbReference>
<evidence type="ECO:0000256" key="7">
    <source>
        <dbReference type="SAM" id="SignalP"/>
    </source>
</evidence>
<dbReference type="PANTHER" id="PTHR11567:SF211">
    <property type="entry name" value="PROSTATIC ACID PHOSPHATASE"/>
    <property type="match status" value="1"/>
</dbReference>
<keyword evidence="6" id="KW-0472">Membrane</keyword>
<evidence type="ECO:0000313" key="9">
    <source>
        <dbReference type="Proteomes" id="UP000692954"/>
    </source>
</evidence>
<dbReference type="OrthoDB" id="282934at2759"/>
<name>A0A8S1NU58_9CILI</name>
<evidence type="ECO:0000313" key="8">
    <source>
        <dbReference type="EMBL" id="CAD8093055.1"/>
    </source>
</evidence>
<gene>
    <name evidence="8" type="ORF">PSON_ATCC_30995.1.T0600072</name>
</gene>
<feature type="chain" id="PRO_5035938500" description="Histidine phosphatase family (Branch 2) protein" evidence="7">
    <location>
        <begin position="18"/>
        <end position="441"/>
    </location>
</feature>
<keyword evidence="3" id="KW-0378">Hydrolase</keyword>
<evidence type="ECO:0000256" key="5">
    <source>
        <dbReference type="ARBA" id="ARBA00023180"/>
    </source>
</evidence>
<comment type="catalytic activity">
    <reaction evidence="1">
        <text>a phosphate monoester + H2O = an alcohol + phosphate</text>
        <dbReference type="Rhea" id="RHEA:15017"/>
        <dbReference type="ChEBI" id="CHEBI:15377"/>
        <dbReference type="ChEBI" id="CHEBI:30879"/>
        <dbReference type="ChEBI" id="CHEBI:43474"/>
        <dbReference type="ChEBI" id="CHEBI:67140"/>
        <dbReference type="EC" id="3.1.3.2"/>
    </reaction>
</comment>
<feature type="transmembrane region" description="Helical" evidence="6">
    <location>
        <begin position="401"/>
        <end position="424"/>
    </location>
</feature>
<accession>A0A8S1NU58</accession>
<sequence>MLKLLLILIQLLQLCFGDELLAVQIMWRHGARNPYFCNWGCNDKIKQSLSELTPVGMRQHYVLGQWLKKQYIDTGFLEPYFNENQIYIESSNTNRTIMSAYSNLQGMYPLGPIVPEISSDLLLPPMIDVKTPDGISNYALPNRIQVIPIHSIQEELDYVMYMYCPKFWDNGAHNLHTDVYYDINNRSQELINQFNIQLKQNLTNIVELYEWRDTFISNIYNGGDNPQNLTKDMMEQLDKIAGLGFLLKYTQDYYQASLLTSEFFKNVLNGFDDILNGTSKIKYHAYSAHDSSIYASLYALNLTNVECYNQSYFGKIESNNTCITTYPDYTANLIYELYNSSTLGPYVKIMYNGTYVNICQDKALTCQYSHFKSILKGIQKDYIKECQIYDPSKPIDYQTPWWAILFFVLVLGCCICSISMIVIIHQKKQRFITLNDDQYRV</sequence>
<keyword evidence="9" id="KW-1185">Reference proteome</keyword>